<keyword evidence="2" id="KW-1185">Reference proteome</keyword>
<gene>
    <name evidence="1" type="ORF">LCOR_02400.1</name>
</gene>
<evidence type="ECO:0000313" key="2">
    <source>
        <dbReference type="Proteomes" id="UP000027586"/>
    </source>
</evidence>
<protein>
    <submittedName>
        <fullName evidence="1">Uncharacterized protein</fullName>
    </submittedName>
</protein>
<evidence type="ECO:0000313" key="1">
    <source>
        <dbReference type="EMBL" id="CDH50694.1"/>
    </source>
</evidence>
<name>A0A068RL32_9FUNG</name>
<comment type="caution">
    <text evidence="1">The sequence shown here is derived from an EMBL/GenBank/DDBJ whole genome shotgun (WGS) entry which is preliminary data.</text>
</comment>
<proteinExistence type="predicted"/>
<dbReference type="VEuPathDB" id="FungiDB:LCOR_02400.1"/>
<organism evidence="1 2">
    <name type="scientific">Lichtheimia corymbifera JMRC:FSU:9682</name>
    <dbReference type="NCBI Taxonomy" id="1263082"/>
    <lineage>
        <taxon>Eukaryota</taxon>
        <taxon>Fungi</taxon>
        <taxon>Fungi incertae sedis</taxon>
        <taxon>Mucoromycota</taxon>
        <taxon>Mucoromycotina</taxon>
        <taxon>Mucoromycetes</taxon>
        <taxon>Mucorales</taxon>
        <taxon>Lichtheimiaceae</taxon>
        <taxon>Lichtheimia</taxon>
    </lineage>
</organism>
<dbReference type="EMBL" id="CBTN010000007">
    <property type="protein sequence ID" value="CDH50694.1"/>
    <property type="molecule type" value="Genomic_DNA"/>
</dbReference>
<reference evidence="1" key="1">
    <citation type="submission" date="2013-08" db="EMBL/GenBank/DDBJ databases">
        <title>Gene expansion shapes genome architecture in the human pathogen Lichtheimia corymbifera: an evolutionary genomics analysis in the ancient terrestrial Mucorales (Mucoromycotina).</title>
        <authorList>
            <person name="Schwartze V.U."/>
            <person name="Winter S."/>
            <person name="Shelest E."/>
            <person name="Marcet-Houben M."/>
            <person name="Horn F."/>
            <person name="Wehner S."/>
            <person name="Hoffmann K."/>
            <person name="Riege K."/>
            <person name="Sammeth M."/>
            <person name="Nowrousian M."/>
            <person name="Valiante V."/>
            <person name="Linde J."/>
            <person name="Jacobsen I.D."/>
            <person name="Marz M."/>
            <person name="Brakhage A.A."/>
            <person name="Gabaldon T."/>
            <person name="Bocker S."/>
            <person name="Voigt K."/>
        </authorList>
    </citation>
    <scope>NUCLEOTIDE SEQUENCE [LARGE SCALE GENOMIC DNA]</scope>
    <source>
        <strain evidence="1">FSU 9682</strain>
    </source>
</reference>
<dbReference type="Proteomes" id="UP000027586">
    <property type="component" value="Unassembled WGS sequence"/>
</dbReference>
<sequence length="107" mass="11948">MACVYGEDELAEEEAQFANLAIMPYLKMLFTKENDYSIIGPTKSSKAAKAAYAKVDKSLIAPKPDILITKGNVMELMLDESIESKSGHYVVTGIHIHVFLVVRTRWI</sequence>
<accession>A0A068RL32</accession>
<dbReference type="OrthoDB" id="2287485at2759"/>
<dbReference type="AlphaFoldDB" id="A0A068RL32"/>